<dbReference type="Gene3D" id="3.30.420.110">
    <property type="entry name" value="MutS, connector domain"/>
    <property type="match status" value="1"/>
</dbReference>
<dbReference type="NCBIfam" id="NF003810">
    <property type="entry name" value="PRK05399.1"/>
    <property type="match status" value="1"/>
</dbReference>
<dbReference type="PANTHER" id="PTHR11361:SF34">
    <property type="entry name" value="DNA MISMATCH REPAIR PROTEIN MSH1, MITOCHONDRIAL"/>
    <property type="match status" value="1"/>
</dbReference>
<dbReference type="Pfam" id="PF05188">
    <property type="entry name" value="MutS_II"/>
    <property type="match status" value="1"/>
</dbReference>
<name>A0A0W0X033_9GAMM</name>
<dbReference type="Pfam" id="PF05190">
    <property type="entry name" value="MutS_IV"/>
    <property type="match status" value="1"/>
</dbReference>
<dbReference type="InterPro" id="IPR036187">
    <property type="entry name" value="DNA_mismatch_repair_MutS_sf"/>
</dbReference>
<dbReference type="SMART" id="SM00534">
    <property type="entry name" value="MUTSac"/>
    <property type="match status" value="1"/>
</dbReference>
<dbReference type="EMBL" id="LNYP01000029">
    <property type="protein sequence ID" value="KTD37860.1"/>
    <property type="molecule type" value="Genomic_DNA"/>
</dbReference>
<dbReference type="InterPro" id="IPR007861">
    <property type="entry name" value="DNA_mismatch_repair_MutS_clamp"/>
</dbReference>
<proteinExistence type="inferred from homology"/>
<evidence type="ECO:0000259" key="12">
    <source>
        <dbReference type="PROSITE" id="PS00486"/>
    </source>
</evidence>
<organism evidence="13 14">
    <name type="scientific">Legionella oakridgensis</name>
    <dbReference type="NCBI Taxonomy" id="29423"/>
    <lineage>
        <taxon>Bacteria</taxon>
        <taxon>Pseudomonadati</taxon>
        <taxon>Pseudomonadota</taxon>
        <taxon>Gammaproteobacteria</taxon>
        <taxon>Legionellales</taxon>
        <taxon>Legionellaceae</taxon>
        <taxon>Legionella</taxon>
    </lineage>
</organism>
<evidence type="ECO:0000256" key="4">
    <source>
        <dbReference type="ARBA" id="ARBA00022763"/>
    </source>
</evidence>
<dbReference type="Pfam" id="PF01624">
    <property type="entry name" value="MutS_I"/>
    <property type="match status" value="1"/>
</dbReference>
<dbReference type="PROSITE" id="PS00486">
    <property type="entry name" value="DNA_MISMATCH_REPAIR_2"/>
    <property type="match status" value="1"/>
</dbReference>
<dbReference type="PIRSF" id="PIRSF037677">
    <property type="entry name" value="DNA_mis_repair_Msh6"/>
    <property type="match status" value="1"/>
</dbReference>
<evidence type="ECO:0000256" key="5">
    <source>
        <dbReference type="ARBA" id="ARBA00022840"/>
    </source>
</evidence>
<dbReference type="NCBIfam" id="TIGR01070">
    <property type="entry name" value="mutS1"/>
    <property type="match status" value="1"/>
</dbReference>
<dbReference type="SUPFAM" id="SSF48334">
    <property type="entry name" value="DNA repair protein MutS, domain III"/>
    <property type="match status" value="1"/>
</dbReference>
<comment type="caution">
    <text evidence="13">The sequence shown here is derived from an EMBL/GenBank/DDBJ whole genome shotgun (WGS) entry which is preliminary data.</text>
</comment>
<dbReference type="SMART" id="SM00533">
    <property type="entry name" value="MUTSd"/>
    <property type="match status" value="1"/>
</dbReference>
<dbReference type="Gene3D" id="3.40.1170.10">
    <property type="entry name" value="DNA repair protein MutS, domain I"/>
    <property type="match status" value="1"/>
</dbReference>
<dbReference type="PATRIC" id="fig|29423.5.peg.1611"/>
<dbReference type="GO" id="GO:0005524">
    <property type="term" value="F:ATP binding"/>
    <property type="evidence" value="ECO:0007669"/>
    <property type="project" value="UniProtKB-UniRule"/>
</dbReference>
<evidence type="ECO:0000256" key="10">
    <source>
        <dbReference type="RuleBase" id="RU003756"/>
    </source>
</evidence>
<dbReference type="Gene3D" id="6.10.140.430">
    <property type="match status" value="1"/>
</dbReference>
<comment type="function">
    <text evidence="8 9">This protein is involved in the repair of mismatches in DNA. It is possible that it carries out the mismatch recognition step. This protein has a weak ATPase activity.</text>
</comment>
<dbReference type="InterPro" id="IPR007696">
    <property type="entry name" value="DNA_mismatch_repair_MutS_core"/>
</dbReference>
<feature type="signal peptide" evidence="11">
    <location>
        <begin position="1"/>
        <end position="24"/>
    </location>
</feature>
<comment type="similarity">
    <text evidence="1 9 10">Belongs to the DNA mismatch repair MutS family.</text>
</comment>
<dbReference type="GO" id="GO:0030983">
    <property type="term" value="F:mismatched DNA binding"/>
    <property type="evidence" value="ECO:0007669"/>
    <property type="project" value="InterPro"/>
</dbReference>
<evidence type="ECO:0000256" key="2">
    <source>
        <dbReference type="ARBA" id="ARBA00021982"/>
    </source>
</evidence>
<dbReference type="Pfam" id="PF05192">
    <property type="entry name" value="MutS_III"/>
    <property type="match status" value="1"/>
</dbReference>
<evidence type="ECO:0000256" key="7">
    <source>
        <dbReference type="ARBA" id="ARBA00023204"/>
    </source>
</evidence>
<dbReference type="Pfam" id="PF00488">
    <property type="entry name" value="MutS_V"/>
    <property type="match status" value="1"/>
</dbReference>
<evidence type="ECO:0000313" key="13">
    <source>
        <dbReference type="EMBL" id="KTD37860.1"/>
    </source>
</evidence>
<dbReference type="PANTHER" id="PTHR11361">
    <property type="entry name" value="DNA MISMATCH REPAIR PROTEIN MUTS FAMILY MEMBER"/>
    <property type="match status" value="1"/>
</dbReference>
<dbReference type="InterPro" id="IPR027417">
    <property type="entry name" value="P-loop_NTPase"/>
</dbReference>
<dbReference type="InterPro" id="IPR016151">
    <property type="entry name" value="DNA_mismatch_repair_MutS_N"/>
</dbReference>
<keyword evidence="4 9" id="KW-0227">DNA damage</keyword>
<accession>A0A0W0X033</accession>
<dbReference type="GO" id="GO:0140664">
    <property type="term" value="F:ATP-dependent DNA damage sensor activity"/>
    <property type="evidence" value="ECO:0007669"/>
    <property type="project" value="InterPro"/>
</dbReference>
<dbReference type="Proteomes" id="UP000054858">
    <property type="component" value="Unassembled WGS sequence"/>
</dbReference>
<evidence type="ECO:0000256" key="11">
    <source>
        <dbReference type="SAM" id="SignalP"/>
    </source>
</evidence>
<dbReference type="SUPFAM" id="SSF52540">
    <property type="entry name" value="P-loop containing nucleoside triphosphate hydrolases"/>
    <property type="match status" value="1"/>
</dbReference>
<protein>
    <recommendedName>
        <fullName evidence="2 9">DNA mismatch repair protein MutS</fullName>
    </recommendedName>
</protein>
<keyword evidence="11" id="KW-0732">Signal</keyword>
<evidence type="ECO:0000256" key="9">
    <source>
        <dbReference type="HAMAP-Rule" id="MF_00096"/>
    </source>
</evidence>
<evidence type="ECO:0000256" key="3">
    <source>
        <dbReference type="ARBA" id="ARBA00022741"/>
    </source>
</evidence>
<keyword evidence="6 9" id="KW-0238">DNA-binding</keyword>
<feature type="domain" description="DNA mismatch repair proteins mutS family" evidence="12">
    <location>
        <begin position="720"/>
        <end position="736"/>
    </location>
</feature>
<dbReference type="InterPro" id="IPR005748">
    <property type="entry name" value="DNA_mismatch_repair_MutS"/>
</dbReference>
<dbReference type="Gene3D" id="3.40.50.300">
    <property type="entry name" value="P-loop containing nucleotide triphosphate hydrolases"/>
    <property type="match status" value="1"/>
</dbReference>
<dbReference type="SUPFAM" id="SSF55271">
    <property type="entry name" value="DNA repair protein MutS, domain I"/>
    <property type="match status" value="1"/>
</dbReference>
<dbReference type="InterPro" id="IPR045076">
    <property type="entry name" value="MutS"/>
</dbReference>
<dbReference type="GO" id="GO:0005829">
    <property type="term" value="C:cytosol"/>
    <property type="evidence" value="ECO:0007669"/>
    <property type="project" value="TreeGrafter"/>
</dbReference>
<dbReference type="InterPro" id="IPR000432">
    <property type="entry name" value="DNA_mismatch_repair_MutS_C"/>
</dbReference>
<keyword evidence="7 9" id="KW-0234">DNA repair</keyword>
<keyword evidence="3 9" id="KW-0547">Nucleotide-binding</keyword>
<dbReference type="Gene3D" id="1.10.1420.10">
    <property type="match status" value="2"/>
</dbReference>
<dbReference type="HAMAP" id="MF_00096">
    <property type="entry name" value="MutS"/>
    <property type="match status" value="1"/>
</dbReference>
<dbReference type="GO" id="GO:0003684">
    <property type="term" value="F:damaged DNA binding"/>
    <property type="evidence" value="ECO:0007669"/>
    <property type="project" value="UniProtKB-UniRule"/>
</dbReference>
<gene>
    <name evidence="9 13" type="primary">mutS</name>
    <name evidence="13" type="ORF">Loak_1536</name>
</gene>
<dbReference type="SUPFAM" id="SSF53150">
    <property type="entry name" value="DNA repair protein MutS, domain II"/>
    <property type="match status" value="1"/>
</dbReference>
<keyword evidence="5 9" id="KW-0067">ATP-binding</keyword>
<dbReference type="FunFam" id="3.40.1170.10:FF:000001">
    <property type="entry name" value="DNA mismatch repair protein MutS"/>
    <property type="match status" value="1"/>
</dbReference>
<feature type="binding site" evidence="9">
    <location>
        <begin position="646"/>
        <end position="653"/>
    </location>
    <ligand>
        <name>ATP</name>
        <dbReference type="ChEBI" id="CHEBI:30616"/>
    </ligand>
</feature>
<feature type="chain" id="PRO_5006915993" description="DNA mismatch repair protein MutS" evidence="11">
    <location>
        <begin position="25"/>
        <end position="888"/>
    </location>
</feature>
<evidence type="ECO:0000256" key="1">
    <source>
        <dbReference type="ARBA" id="ARBA00006271"/>
    </source>
</evidence>
<reference evidence="13 14" key="1">
    <citation type="submission" date="2015-11" db="EMBL/GenBank/DDBJ databases">
        <title>Genomic analysis of 38 Legionella species identifies large and diverse effector repertoires.</title>
        <authorList>
            <person name="Burstein D."/>
            <person name="Amaro F."/>
            <person name="Zusman T."/>
            <person name="Lifshitz Z."/>
            <person name="Cohen O."/>
            <person name="Gilbert J.A."/>
            <person name="Pupko T."/>
            <person name="Shuman H.A."/>
            <person name="Segal G."/>
        </authorList>
    </citation>
    <scope>NUCLEOTIDE SEQUENCE [LARGE SCALE GENOMIC DNA]</scope>
    <source>
        <strain evidence="13 14">Oak Ridge-10</strain>
    </source>
</reference>
<dbReference type="FunFam" id="3.40.50.300:FF:000870">
    <property type="entry name" value="MutS protein homolog 4"/>
    <property type="match status" value="1"/>
</dbReference>
<dbReference type="InterPro" id="IPR017261">
    <property type="entry name" value="DNA_mismatch_repair_MutS/MSH"/>
</dbReference>
<dbReference type="InterPro" id="IPR036678">
    <property type="entry name" value="MutS_con_dom_sf"/>
</dbReference>
<dbReference type="AlphaFoldDB" id="A0A0W0X033"/>
<evidence type="ECO:0000256" key="6">
    <source>
        <dbReference type="ARBA" id="ARBA00023125"/>
    </source>
</evidence>
<dbReference type="FunFam" id="1.10.1420.10:FF:000002">
    <property type="entry name" value="DNA mismatch repair protein MutS"/>
    <property type="match status" value="1"/>
</dbReference>
<sequence>MKAFIHQNGMLLSCVLLTSYHAFARIQTNSTIIVIYMHAPHTPMMQQYLRIKADYPDMLLFYRMGDFYELFFDDAKQAAQLLDLTLTHRGQSAGKPIPMAGVPYHAVENYLARLIKKGESIAICEQIGDPTQSKGPVERQVTRIITPGTVTDEALLEAKSDNVLLAVYQHKKQYGLAWTDLSSGRFHLAQIADPLQLQAEISRIQPAEILVQEPLPFSHTNHHYVIKTRSSWEFDITHARELLYKQFSVQNLDAFGEKEYPLAIPAAGCLFTYLQMTQKQALPHIKTITLEHSQHYLQLDAATQRHLELFESHHEHRNNSLFSLLDHTACAMGSRLLKRWLAKPLRQHQLIHHRQQAIAELIGNTQYIGLHELLKQICDVERITSRIALKSARPRDLALLRQTLGLLPEIGRIVSTNQSALLIKLAQPLTALPILHDLLASALVENPPMLIRDGGVIASGFDEELDELRELSEHASETLLKLEQQEKHHSGLSSLKFGYNRVHGYYIELPRTQAEKAPSYYQRKQTLKNAERYITPELKAFEEKVLSAQSKALAREKWLYDNLLQEIHQYLQTLIQIAQGLAEVDVLCTLAERAQSLHWHCPQLVEEAGITIQGGRHPVVEHILQEQFIANHLNLDPTSHILLVTGPNMGGKSTYMRQNALIILLAHIGSYVPAQQAQLGPIDRIFTRIGASDDLASGRSTFMVEMTETAYILRHATSQSLVLIDEIGRGTSTHDGMALAYACCAYLATTIKAYTLFSTHYFELTNLANEYSCIRNVQLRAALTEEQIAFLYQVEEGHTSQSYGLEVAALAGIPEEVLMLAKHHLQQAQHTSITSPVAIPSSLASPALEALANIEVDHLSPRAALEFIYHLKALQAAGSMDGTRLYDK</sequence>
<evidence type="ECO:0000313" key="14">
    <source>
        <dbReference type="Proteomes" id="UP000054858"/>
    </source>
</evidence>
<dbReference type="InterPro" id="IPR007695">
    <property type="entry name" value="DNA_mismatch_repair_MutS-lik_N"/>
</dbReference>
<evidence type="ECO:0000256" key="8">
    <source>
        <dbReference type="ARBA" id="ARBA00024647"/>
    </source>
</evidence>
<dbReference type="GO" id="GO:0006298">
    <property type="term" value="P:mismatch repair"/>
    <property type="evidence" value="ECO:0007669"/>
    <property type="project" value="UniProtKB-UniRule"/>
</dbReference>
<dbReference type="InterPro" id="IPR007860">
    <property type="entry name" value="DNA_mmatch_repair_MutS_con_dom"/>
</dbReference>